<comment type="caution">
    <text evidence="2">The sequence shown here is derived from an EMBL/GenBank/DDBJ whole genome shotgun (WGS) entry which is preliminary data.</text>
</comment>
<dbReference type="Proteomes" id="UP001600165">
    <property type="component" value="Unassembled WGS sequence"/>
</dbReference>
<dbReference type="EMBL" id="JBHZOL010000093">
    <property type="protein sequence ID" value="MFE4107781.1"/>
    <property type="molecule type" value="Genomic_DNA"/>
</dbReference>
<feature type="compositionally biased region" description="Pro residues" evidence="1">
    <location>
        <begin position="13"/>
        <end position="23"/>
    </location>
</feature>
<keyword evidence="3" id="KW-1185">Reference proteome</keyword>
<evidence type="ECO:0000313" key="2">
    <source>
        <dbReference type="EMBL" id="MFE4107781.1"/>
    </source>
</evidence>
<proteinExistence type="predicted"/>
<dbReference type="RefSeq" id="WP_377966828.1">
    <property type="nucleotide sequence ID" value="NZ_JBHZOL010000093.1"/>
</dbReference>
<feature type="region of interest" description="Disordered" evidence="1">
    <location>
        <begin position="1"/>
        <end position="23"/>
    </location>
</feature>
<organism evidence="2 3">
    <name type="scientific">Almyronema epifaneia S1</name>
    <dbReference type="NCBI Taxonomy" id="2991925"/>
    <lineage>
        <taxon>Bacteria</taxon>
        <taxon>Bacillati</taxon>
        <taxon>Cyanobacteriota</taxon>
        <taxon>Cyanophyceae</taxon>
        <taxon>Nodosilineales</taxon>
        <taxon>Nodosilineaceae</taxon>
        <taxon>Almyronema</taxon>
        <taxon>Almyronema epifaneia</taxon>
    </lineage>
</organism>
<protein>
    <submittedName>
        <fullName evidence="2">Uncharacterized protein</fullName>
    </submittedName>
</protein>
<evidence type="ECO:0000256" key="1">
    <source>
        <dbReference type="SAM" id="MobiDB-lite"/>
    </source>
</evidence>
<accession>A0ABW6IHT7</accession>
<evidence type="ECO:0000313" key="3">
    <source>
        <dbReference type="Proteomes" id="UP001600165"/>
    </source>
</evidence>
<reference evidence="2 3" key="1">
    <citation type="submission" date="2024-10" db="EMBL/GenBank/DDBJ databases">
        <authorList>
            <person name="Ratan Roy A."/>
            <person name="Morales Sandoval P.H."/>
            <person name="De Los Santos Villalobos S."/>
            <person name="Chakraborty S."/>
            <person name="Mukherjee J."/>
        </authorList>
    </citation>
    <scope>NUCLEOTIDE SEQUENCE [LARGE SCALE GENOMIC DNA]</scope>
    <source>
        <strain evidence="2 3">S1</strain>
    </source>
</reference>
<sequence length="93" mass="10621">MQSLQQPTERFTPPGPPSLDFQPVPPLLDPALLRSARHIYRTYYEVHPDEVQRPLGVAISRNSRRGKLIFNGKPILLPHECFIPLNQIEPSLN</sequence>
<name>A0ABW6IHT7_9CYAN</name>
<gene>
    <name evidence="2" type="ORF">ACFVKH_15950</name>
</gene>